<gene>
    <name evidence="1" type="ORF">EEB11_19225</name>
</gene>
<evidence type="ECO:0000313" key="2">
    <source>
        <dbReference type="Proteomes" id="UP000297741"/>
    </source>
</evidence>
<comment type="caution">
    <text evidence="1">The sequence shown here is derived from an EMBL/GenBank/DDBJ whole genome shotgun (WGS) entry which is preliminary data.</text>
</comment>
<dbReference type="EMBL" id="RPEM01000038">
    <property type="protein sequence ID" value="TGD41257.1"/>
    <property type="molecule type" value="Genomic_DNA"/>
</dbReference>
<keyword evidence="2" id="KW-1185">Reference proteome</keyword>
<evidence type="ECO:0000313" key="1">
    <source>
        <dbReference type="EMBL" id="TGD41257.1"/>
    </source>
</evidence>
<protein>
    <recommendedName>
        <fullName evidence="3">DUF1127 domain-containing protein</fullName>
    </recommendedName>
</protein>
<evidence type="ECO:0008006" key="3">
    <source>
        <dbReference type="Google" id="ProtNLM"/>
    </source>
</evidence>
<sequence>MPVNVTTSIAFLVLPPILDLARVTAWICRRLHLPRIANWLLDRRLLLRTAVSARVEAATLNDLLDVPQRWFG</sequence>
<organism evidence="1 2">
    <name type="scientific">Pseudotabrizicola sediminis</name>
    <dbReference type="NCBI Taxonomy" id="2486418"/>
    <lineage>
        <taxon>Bacteria</taxon>
        <taxon>Pseudomonadati</taxon>
        <taxon>Pseudomonadota</taxon>
        <taxon>Alphaproteobacteria</taxon>
        <taxon>Rhodobacterales</taxon>
        <taxon>Paracoccaceae</taxon>
        <taxon>Pseudotabrizicola</taxon>
    </lineage>
</organism>
<reference evidence="1 2" key="1">
    <citation type="submission" date="2018-11" db="EMBL/GenBank/DDBJ databases">
        <title>Tabrizicola sp. isolated from sediment of alpine lake.</title>
        <authorList>
            <person name="Liu Z."/>
        </authorList>
    </citation>
    <scope>NUCLEOTIDE SEQUENCE [LARGE SCALE GENOMIC DNA]</scope>
    <source>
        <strain evidence="1 2">DRYC-M-16</strain>
    </source>
</reference>
<dbReference type="RefSeq" id="WP_135434169.1">
    <property type="nucleotide sequence ID" value="NZ_RPEM01000038.1"/>
</dbReference>
<name>A0ABY2KGG4_9RHOB</name>
<accession>A0ABY2KGG4</accession>
<dbReference type="Proteomes" id="UP000297741">
    <property type="component" value="Unassembled WGS sequence"/>
</dbReference>
<proteinExistence type="predicted"/>